<evidence type="ECO:0000256" key="1">
    <source>
        <dbReference type="ARBA" id="ARBA00007689"/>
    </source>
</evidence>
<reference evidence="3 4" key="1">
    <citation type="submission" date="2019-08" db="EMBL/GenBank/DDBJ databases">
        <title>Bioinformatics analysis of the strain L3 and L5.</title>
        <authorList>
            <person name="Li X."/>
        </authorList>
    </citation>
    <scope>NUCLEOTIDE SEQUENCE [LARGE SCALE GENOMIC DNA]</scope>
    <source>
        <strain evidence="3 4">L3</strain>
    </source>
</reference>
<dbReference type="GO" id="GO:0016787">
    <property type="term" value="F:hydrolase activity"/>
    <property type="evidence" value="ECO:0007669"/>
    <property type="project" value="UniProtKB-KW"/>
</dbReference>
<gene>
    <name evidence="3" type="ORF">F0A16_01300</name>
</gene>
<proteinExistence type="inferred from homology"/>
<organism evidence="3 4">
    <name type="scientific">Salinicola corii</name>
    <dbReference type="NCBI Taxonomy" id="2606937"/>
    <lineage>
        <taxon>Bacteria</taxon>
        <taxon>Pseudomonadati</taxon>
        <taxon>Pseudomonadota</taxon>
        <taxon>Gammaproteobacteria</taxon>
        <taxon>Oceanospirillales</taxon>
        <taxon>Halomonadaceae</taxon>
        <taxon>Salinicola</taxon>
    </lineage>
</organism>
<name>A0A640WIQ6_9GAMM</name>
<dbReference type="Pfam" id="PF03795">
    <property type="entry name" value="YCII"/>
    <property type="match status" value="1"/>
</dbReference>
<dbReference type="PANTHER" id="PTHR37828:SF1">
    <property type="entry name" value="YCII-RELATED DOMAIN-CONTAINING PROTEIN"/>
    <property type="match status" value="1"/>
</dbReference>
<evidence type="ECO:0000313" key="4">
    <source>
        <dbReference type="Proteomes" id="UP000466024"/>
    </source>
</evidence>
<accession>A0A640WIQ6</accession>
<dbReference type="PANTHER" id="PTHR37828">
    <property type="entry name" value="GSR2449 PROTEIN"/>
    <property type="match status" value="1"/>
</dbReference>
<dbReference type="Proteomes" id="UP000466024">
    <property type="component" value="Unassembled WGS sequence"/>
</dbReference>
<feature type="domain" description="YCII-related" evidence="2">
    <location>
        <begin position="1"/>
        <end position="80"/>
    </location>
</feature>
<dbReference type="SUPFAM" id="SSF54909">
    <property type="entry name" value="Dimeric alpha+beta barrel"/>
    <property type="match status" value="1"/>
</dbReference>
<evidence type="ECO:0000259" key="2">
    <source>
        <dbReference type="Pfam" id="PF03795"/>
    </source>
</evidence>
<sequence length="94" mass="10350">MFIVSLSYKVSIDQVEAHLEGHIAWLKSAYQREILLASGRKVPRTGGVLLARGDRATLEACLAEDPFKIHDLADYEIVEFEPSIAAPGLEGLLE</sequence>
<dbReference type="EMBL" id="VTPX01000001">
    <property type="protein sequence ID" value="KAA0020465.1"/>
    <property type="molecule type" value="Genomic_DNA"/>
</dbReference>
<evidence type="ECO:0000313" key="3">
    <source>
        <dbReference type="EMBL" id="KAA0020465.1"/>
    </source>
</evidence>
<comment type="similarity">
    <text evidence="1">Belongs to the YciI family.</text>
</comment>
<comment type="caution">
    <text evidence="3">The sequence shown here is derived from an EMBL/GenBank/DDBJ whole genome shotgun (WGS) entry which is preliminary data.</text>
</comment>
<keyword evidence="4" id="KW-1185">Reference proteome</keyword>
<dbReference type="InterPro" id="IPR011008">
    <property type="entry name" value="Dimeric_a/b-barrel"/>
</dbReference>
<dbReference type="InterPro" id="IPR005545">
    <property type="entry name" value="YCII"/>
</dbReference>
<keyword evidence="3" id="KW-0378">Hydrolase</keyword>
<protein>
    <submittedName>
        <fullName evidence="3">GTP cyclohydrolase</fullName>
    </submittedName>
</protein>
<dbReference type="AlphaFoldDB" id="A0A640WIQ6"/>
<dbReference type="RefSeq" id="WP_149433590.1">
    <property type="nucleotide sequence ID" value="NZ_VTPX01000001.1"/>
</dbReference>